<reference evidence="3 4" key="1">
    <citation type="journal article" date="2017" name="Nat. Microbiol.">
        <title>Natural product diversity associated with the nematode symbionts Photorhabdus and Xenorhabdus.</title>
        <authorList>
            <person name="Tobias N.J."/>
            <person name="Wolff H."/>
            <person name="Djahanschiri B."/>
            <person name="Grundmann F."/>
            <person name="Kronenwerth M."/>
            <person name="Shi Y.M."/>
            <person name="Simonyi S."/>
            <person name="Grun P."/>
            <person name="Shapiro-Ilan D."/>
            <person name="Pidot S.J."/>
            <person name="Stinear T.P."/>
            <person name="Ebersberger I."/>
            <person name="Bode H.B."/>
        </authorList>
    </citation>
    <scope>NUCLEOTIDE SEQUENCE [LARGE SCALE GENOMIC DNA]</scope>
    <source>
        <strain evidence="3 4">DSM 16342</strain>
    </source>
</reference>
<feature type="coiled-coil region" evidence="2">
    <location>
        <begin position="66"/>
        <end position="93"/>
    </location>
</feature>
<dbReference type="EMBL" id="NIBS01000090">
    <property type="protein sequence ID" value="PHM22040.1"/>
    <property type="molecule type" value="Genomic_DNA"/>
</dbReference>
<sequence>MKRSFSPEFKLESAQLVLDQNYSIADAARAMNVSQSAMGRWVHQLKQERQGKSPNASPITPEHIEIRNLKKKLQRLEMENEVLKKASALLMSDYLNNSR</sequence>
<dbReference type="GO" id="GO:0003677">
    <property type="term" value="F:DNA binding"/>
    <property type="evidence" value="ECO:0007669"/>
    <property type="project" value="InterPro"/>
</dbReference>
<dbReference type="InterPro" id="IPR051839">
    <property type="entry name" value="RD_transcriptional_regulator"/>
</dbReference>
<dbReference type="PANTHER" id="PTHR33215">
    <property type="entry name" value="PROTEIN DISTAL ANTENNA"/>
    <property type="match status" value="1"/>
</dbReference>
<dbReference type="InterPro" id="IPR002514">
    <property type="entry name" value="Transposase_8"/>
</dbReference>
<dbReference type="GO" id="GO:0006313">
    <property type="term" value="P:DNA transposition"/>
    <property type="evidence" value="ECO:0007669"/>
    <property type="project" value="InterPro"/>
</dbReference>
<name>A0A2D0IJU2_XENBU</name>
<organism evidence="3 4">
    <name type="scientific">Xenorhabdus budapestensis</name>
    <dbReference type="NCBI Taxonomy" id="290110"/>
    <lineage>
        <taxon>Bacteria</taxon>
        <taxon>Pseudomonadati</taxon>
        <taxon>Pseudomonadota</taxon>
        <taxon>Gammaproteobacteria</taxon>
        <taxon>Enterobacterales</taxon>
        <taxon>Morganellaceae</taxon>
        <taxon>Xenorhabdus</taxon>
    </lineage>
</organism>
<dbReference type="SUPFAM" id="SSF46689">
    <property type="entry name" value="Homeodomain-like"/>
    <property type="match status" value="1"/>
</dbReference>
<proteinExistence type="inferred from homology"/>
<protein>
    <submittedName>
        <fullName evidence="3">Transposase</fullName>
    </submittedName>
</protein>
<evidence type="ECO:0000256" key="1">
    <source>
        <dbReference type="ARBA" id="ARBA00009964"/>
    </source>
</evidence>
<dbReference type="PANTHER" id="PTHR33215:SF12">
    <property type="entry name" value="TRANSPOSASE INSN FOR INSERTION SEQUENCE ELEMENT IS911A-RELATED"/>
    <property type="match status" value="1"/>
</dbReference>
<dbReference type="AlphaFoldDB" id="A0A2D0IJU2"/>
<dbReference type="Proteomes" id="UP000225833">
    <property type="component" value="Unassembled WGS sequence"/>
</dbReference>
<dbReference type="GO" id="GO:0004803">
    <property type="term" value="F:transposase activity"/>
    <property type="evidence" value="ECO:0007669"/>
    <property type="project" value="InterPro"/>
</dbReference>
<dbReference type="Gene3D" id="1.10.10.60">
    <property type="entry name" value="Homeodomain-like"/>
    <property type="match status" value="1"/>
</dbReference>
<evidence type="ECO:0000313" key="4">
    <source>
        <dbReference type="Proteomes" id="UP000225833"/>
    </source>
</evidence>
<gene>
    <name evidence="3" type="ORF">Xbud_03817</name>
</gene>
<dbReference type="InterPro" id="IPR009057">
    <property type="entry name" value="Homeodomain-like_sf"/>
</dbReference>
<evidence type="ECO:0000256" key="2">
    <source>
        <dbReference type="SAM" id="Coils"/>
    </source>
</evidence>
<dbReference type="Pfam" id="PF01527">
    <property type="entry name" value="HTH_Tnp_1"/>
    <property type="match status" value="1"/>
</dbReference>
<evidence type="ECO:0000313" key="3">
    <source>
        <dbReference type="EMBL" id="PHM22040.1"/>
    </source>
</evidence>
<comment type="similarity">
    <text evidence="1">Belongs to the transposase 8 family.</text>
</comment>
<accession>A0A2D0IJU2</accession>
<keyword evidence="2" id="KW-0175">Coiled coil</keyword>
<comment type="caution">
    <text evidence="3">The sequence shown here is derived from an EMBL/GenBank/DDBJ whole genome shotgun (WGS) entry which is preliminary data.</text>
</comment>